<evidence type="ECO:0000313" key="3">
    <source>
        <dbReference type="Proteomes" id="UP000294003"/>
    </source>
</evidence>
<evidence type="ECO:0000313" key="2">
    <source>
        <dbReference type="EMBL" id="RYO78595.1"/>
    </source>
</evidence>
<proteinExistence type="predicted"/>
<protein>
    <recommendedName>
        <fullName evidence="4">Flavin reductase like domain-containing protein</fullName>
    </recommendedName>
</protein>
<feature type="region of interest" description="Disordered" evidence="1">
    <location>
        <begin position="90"/>
        <end position="116"/>
    </location>
</feature>
<dbReference type="Gene3D" id="2.40.160.20">
    <property type="match status" value="1"/>
</dbReference>
<comment type="caution">
    <text evidence="2">The sequence shown here is derived from an EMBL/GenBank/DDBJ whole genome shotgun (WGS) entry which is preliminary data.</text>
</comment>
<keyword evidence="3" id="KW-1185">Reference proteome</keyword>
<dbReference type="EMBL" id="QJNS01000373">
    <property type="protein sequence ID" value="RYO78595.1"/>
    <property type="molecule type" value="Genomic_DNA"/>
</dbReference>
<reference evidence="2 3" key="1">
    <citation type="submission" date="2018-06" db="EMBL/GenBank/DDBJ databases">
        <title>Complete Genomes of Monosporascus.</title>
        <authorList>
            <person name="Robinson A.J."/>
            <person name="Natvig D.O."/>
        </authorList>
    </citation>
    <scope>NUCLEOTIDE SEQUENCE [LARGE SCALE GENOMIC DNA]</scope>
    <source>
        <strain evidence="2 3">CBS 609.92</strain>
    </source>
</reference>
<evidence type="ECO:0000256" key="1">
    <source>
        <dbReference type="SAM" id="MobiDB-lite"/>
    </source>
</evidence>
<gene>
    <name evidence="2" type="ORF">DL762_008618</name>
</gene>
<dbReference type="Pfam" id="PF11578">
    <property type="entry name" value="DUF3237"/>
    <property type="match status" value="1"/>
</dbReference>
<name>A0ABY0GWR1_9PEZI</name>
<organism evidence="2 3">
    <name type="scientific">Monosporascus cannonballus</name>
    <dbReference type="NCBI Taxonomy" id="155416"/>
    <lineage>
        <taxon>Eukaryota</taxon>
        <taxon>Fungi</taxon>
        <taxon>Dikarya</taxon>
        <taxon>Ascomycota</taxon>
        <taxon>Pezizomycotina</taxon>
        <taxon>Sordariomycetes</taxon>
        <taxon>Xylariomycetidae</taxon>
        <taxon>Xylariales</taxon>
        <taxon>Xylariales incertae sedis</taxon>
        <taxon>Monosporascus</taxon>
    </lineage>
</organism>
<dbReference type="PANTHER" id="PTHR37315:SF1">
    <property type="entry name" value="UPF0311 PROTEIN BLR7842"/>
    <property type="match status" value="1"/>
</dbReference>
<accession>A0ABY0GWR1</accession>
<dbReference type="InterPro" id="IPR020915">
    <property type="entry name" value="UPF0311"/>
</dbReference>
<sequence>MGSEPARTTAAAAEDPGERLAVGGHFYPRTPYNVVGTLPPLIPVPDPESLQWDSGLSLHGLAGLGINGIAERRHSGWAAVEQQWEAIQEKEEMEGGRERKKRKIKTQPPSQKVRETTSKFPYPHVSIPAPRLESDFRIQVTLSAQSATMAAGGGDGAREKRWTTFSGGAWSGCFGYGTVVGGGQETQDLTHGNTSGLQVETTQRLETADEPPAYIECKARGTVTGPADILRALGDRDTEKADAPRYSCRVLITMKTADERYAERLNFGMWVGGCVWKGADIVCE</sequence>
<evidence type="ECO:0008006" key="4">
    <source>
        <dbReference type="Google" id="ProtNLM"/>
    </source>
</evidence>
<dbReference type="Proteomes" id="UP000294003">
    <property type="component" value="Unassembled WGS sequence"/>
</dbReference>
<dbReference type="PANTHER" id="PTHR37315">
    <property type="entry name" value="UPF0311 PROTEIN BLR7842"/>
    <property type="match status" value="1"/>
</dbReference>